<reference evidence="3 4" key="2">
    <citation type="submission" date="2017-04" db="EMBL/GenBank/DDBJ databases">
        <title>CpG methylation of centromeres and impact of large insertions on vertebrate speciation.</title>
        <authorList>
            <person name="Ichikawa K."/>
            <person name="Yoshimura J."/>
            <person name="Morishita S."/>
        </authorList>
    </citation>
    <scope>NUCLEOTIDE SEQUENCE</scope>
    <source>
        <strain evidence="3 4">HNI</strain>
    </source>
</reference>
<feature type="compositionally biased region" description="Low complexity" evidence="2">
    <location>
        <begin position="761"/>
        <end position="771"/>
    </location>
</feature>
<feature type="compositionally biased region" description="Basic and acidic residues" evidence="2">
    <location>
        <begin position="56"/>
        <end position="84"/>
    </location>
</feature>
<feature type="compositionally biased region" description="Gly residues" evidence="2">
    <location>
        <begin position="107"/>
        <end position="122"/>
    </location>
</feature>
<feature type="region of interest" description="Disordered" evidence="2">
    <location>
        <begin position="860"/>
        <end position="909"/>
    </location>
</feature>
<reference evidence="3" key="4">
    <citation type="submission" date="2025-09" db="UniProtKB">
        <authorList>
            <consortium name="Ensembl"/>
        </authorList>
    </citation>
    <scope>IDENTIFICATION</scope>
    <source>
        <strain evidence="3">HNI</strain>
    </source>
</reference>
<evidence type="ECO:0000256" key="2">
    <source>
        <dbReference type="SAM" id="MobiDB-lite"/>
    </source>
</evidence>
<dbReference type="PANTHER" id="PTHR13354:SF9">
    <property type="entry name" value="LYSINE-SPECIFIC DEMETHYLASE RSBN1L"/>
    <property type="match status" value="1"/>
</dbReference>
<dbReference type="PANTHER" id="PTHR13354">
    <property type="entry name" value="ROUND SPERMATID BASIC PROTEIN 1"/>
    <property type="match status" value="1"/>
</dbReference>
<feature type="compositionally biased region" description="Pro residues" evidence="2">
    <location>
        <begin position="991"/>
        <end position="1005"/>
    </location>
</feature>
<feature type="compositionally biased region" description="Polar residues" evidence="2">
    <location>
        <begin position="1054"/>
        <end position="1071"/>
    </location>
</feature>
<feature type="compositionally biased region" description="Low complexity" evidence="2">
    <location>
        <begin position="778"/>
        <end position="815"/>
    </location>
</feature>
<feature type="region of interest" description="Disordered" evidence="2">
    <location>
        <begin position="22"/>
        <end position="230"/>
    </location>
</feature>
<proteinExistence type="inferred from homology"/>
<evidence type="ECO:0000256" key="1">
    <source>
        <dbReference type="ARBA" id="ARBA00010560"/>
    </source>
</evidence>
<feature type="compositionally biased region" description="Basic and acidic residues" evidence="2">
    <location>
        <begin position="201"/>
        <end position="230"/>
    </location>
</feature>
<feature type="compositionally biased region" description="Polar residues" evidence="2">
    <location>
        <begin position="869"/>
        <end position="878"/>
    </location>
</feature>
<reference key="1">
    <citation type="journal article" date="2007" name="Nature">
        <title>The medaka draft genome and insights into vertebrate genome evolution.</title>
        <authorList>
            <person name="Kasahara M."/>
            <person name="Naruse K."/>
            <person name="Sasaki S."/>
            <person name="Nakatani Y."/>
            <person name="Qu W."/>
            <person name="Ahsan B."/>
            <person name="Yamada T."/>
            <person name="Nagayasu Y."/>
            <person name="Doi K."/>
            <person name="Kasai Y."/>
            <person name="Jindo T."/>
            <person name="Kobayashi D."/>
            <person name="Shimada A."/>
            <person name="Toyoda A."/>
            <person name="Kuroki Y."/>
            <person name="Fujiyama A."/>
            <person name="Sasaki T."/>
            <person name="Shimizu A."/>
            <person name="Asakawa S."/>
            <person name="Shimizu N."/>
            <person name="Hashimoto S."/>
            <person name="Yang J."/>
            <person name="Lee Y."/>
            <person name="Matsushima K."/>
            <person name="Sugano S."/>
            <person name="Sakaizumi M."/>
            <person name="Narita T."/>
            <person name="Ohishi K."/>
            <person name="Haga S."/>
            <person name="Ohta F."/>
            <person name="Nomoto H."/>
            <person name="Nogata K."/>
            <person name="Morishita T."/>
            <person name="Endo T."/>
            <person name="Shin-I T."/>
            <person name="Takeda H."/>
            <person name="Morishita S."/>
            <person name="Kohara Y."/>
        </authorList>
    </citation>
    <scope>NUCLEOTIDE SEQUENCE [LARGE SCALE GENOMIC DNA]</scope>
    <source>
        <strain>Hd-rR</strain>
    </source>
</reference>
<accession>A0A3P9MID2</accession>
<reference evidence="3" key="3">
    <citation type="submission" date="2025-08" db="UniProtKB">
        <authorList>
            <consortium name="Ensembl"/>
        </authorList>
    </citation>
    <scope>IDENTIFICATION</scope>
    <source>
        <strain evidence="3">HNI</strain>
    </source>
</reference>
<feature type="compositionally biased region" description="Basic and acidic residues" evidence="2">
    <location>
        <begin position="143"/>
        <end position="159"/>
    </location>
</feature>
<comment type="similarity">
    <text evidence="1">Belongs to the round spermatid basic protein 1 family.</text>
</comment>
<feature type="compositionally biased region" description="Basic and acidic residues" evidence="2">
    <location>
        <begin position="1113"/>
        <end position="1123"/>
    </location>
</feature>
<organism evidence="3 4">
    <name type="scientific">Oryzias latipes</name>
    <name type="common">Japanese rice fish</name>
    <name type="synonym">Japanese killifish</name>
    <dbReference type="NCBI Taxonomy" id="8090"/>
    <lineage>
        <taxon>Eukaryota</taxon>
        <taxon>Metazoa</taxon>
        <taxon>Chordata</taxon>
        <taxon>Craniata</taxon>
        <taxon>Vertebrata</taxon>
        <taxon>Euteleostomi</taxon>
        <taxon>Actinopterygii</taxon>
        <taxon>Neopterygii</taxon>
        <taxon>Teleostei</taxon>
        <taxon>Neoteleostei</taxon>
        <taxon>Acanthomorphata</taxon>
        <taxon>Ovalentaria</taxon>
        <taxon>Atherinomorphae</taxon>
        <taxon>Beloniformes</taxon>
        <taxon>Adrianichthyidae</taxon>
        <taxon>Oryziinae</taxon>
        <taxon>Oryzias</taxon>
    </lineage>
</organism>
<feature type="compositionally biased region" description="Pro residues" evidence="2">
    <location>
        <begin position="1077"/>
        <end position="1112"/>
    </location>
</feature>
<dbReference type="Ensembl" id="ENSORLT00020025690.1">
    <property type="protein sequence ID" value="ENSORLP00020032591.1"/>
    <property type="gene ID" value="ENSORLG00020000505.1"/>
</dbReference>
<evidence type="ECO:0000313" key="3">
    <source>
        <dbReference type="Ensembl" id="ENSORLP00020032591.1"/>
    </source>
</evidence>
<feature type="compositionally biased region" description="Low complexity" evidence="2">
    <location>
        <begin position="929"/>
        <end position="941"/>
    </location>
</feature>
<name>A0A3P9MID2_ORYLA</name>
<feature type="compositionally biased region" description="Low complexity" evidence="2">
    <location>
        <begin position="85"/>
        <end position="96"/>
    </location>
</feature>
<feature type="region of interest" description="Disordered" evidence="2">
    <location>
        <begin position="921"/>
        <end position="1015"/>
    </location>
</feature>
<dbReference type="AlphaFoldDB" id="A0A3P9MID2"/>
<feature type="region of interest" description="Disordered" evidence="2">
    <location>
        <begin position="725"/>
        <end position="835"/>
    </location>
</feature>
<evidence type="ECO:0000313" key="4">
    <source>
        <dbReference type="Proteomes" id="UP000265180"/>
    </source>
</evidence>
<dbReference type="Proteomes" id="UP000265180">
    <property type="component" value="Chromosome 23"/>
</dbReference>
<feature type="compositionally biased region" description="Pro residues" evidence="2">
    <location>
        <begin position="942"/>
        <end position="955"/>
    </location>
</feature>
<sequence>MADTQGSVHLTGAVAVVPHAVTSVKSMFGKPTEVKGAPDYRSQPYRDFTSPPPKKVRVEERSVKPKKLGRDGGVESDSSGKEKLQQSAKQQSYASAGLWSFSPAKSSGGGGNPSMPGAGGGSHKVFKQSDFFLHKAPFSSKPKCKDKQKDKGKGGGEEKKKHKLLTSLQGSNVANNNDISRFNNISPAVKRENGEVAFPAKDLHSPKDKAKETEKRKAKEQETEKEKKKHKLTNEIKRENGEVKQPIKEEKEKAKINSEELQIKKVKKKKKKKHKEGEKHKRVKMCHRSCQTICAGLLLLPGPLLSTNSSSSELTNRLSLSPFKSPLPVCPLPNDKISHLNSSPPNVSSSMKAAFPTKPCLQSAYPGMAGLEFASFIHIENQPNGGALIAHAYTSQLSSLSADQRRRFAQEFVTLAFSEDTSQAAHYVMGIVHGEAKYLTDFLDYFSTKFPSVPVKMEILGKKDIETTTMSNFYSQVKRTYSHGTYRAGAMRQISLVGAVDEEVGDYFPEFLGMLEESPFLKLTLPWGTLSSLSHMSPTESDDGPIMWVRPGEQTIPVADVPKSPFKRKRSTNEVKNLLQSLPRTSEPREMLFEDRTRAHADHIGQGFDRQTTAAVGVLKAICPVDRSEPPRVTKDVVCFHAGDFPYVVQRLQLDLHEPPLSQCVQWVDDAKLNQLRREGIRYARIRLCHDDIYFIPRNVIHQFKTVSAVCSLAWHIRLRQYHQGEGGAKGEPGLSSSPLLKEAKPKATSKPPHHYSDSGTSSSKTPLSSPLSPPPLKSSTSAVAAPLTAAPLPTSTSSPLAEKPSSSSLAACPPSETPPSVFCQAAPSSHPEPAQDRLLLTPAILSDTQTAAQSEVQTLQLPLPADVQTPQTDTPTLSDADRWLPVPDSDSQTSAEVQMHPPPPEAGRRGIYMQQYSQFLPPPPPSPHLSQMLPPSFSPLLAPPHLPHRPPTLPPQTLNSYLGQTGPPHSVHLGALHPQAGITTQSQPYFTPPLMTPSSQPNPPLNSSQSLPPHFSYQHQFAKPFFPSQHPRFTSHPFLPPQSYFPQPPTSYPLHSQYQTSAPLQVQMPMSQPFSHPLPPPPPPSSPPPPPPFPPPPPPLPQPSPSLFPPPPRHEEEQKQIF</sequence>
<protein>
    <submittedName>
        <fullName evidence="3">Round spermatid basic protein 1 like</fullName>
    </submittedName>
</protein>
<dbReference type="GO" id="GO:0005634">
    <property type="term" value="C:nucleus"/>
    <property type="evidence" value="ECO:0007669"/>
    <property type="project" value="InterPro"/>
</dbReference>
<feature type="region of interest" description="Disordered" evidence="2">
    <location>
        <begin position="1027"/>
        <end position="1123"/>
    </location>
</feature>
<feature type="compositionally biased region" description="Polar residues" evidence="2">
    <location>
        <begin position="166"/>
        <end position="186"/>
    </location>
</feature>
<dbReference type="InterPro" id="IPR026306">
    <property type="entry name" value="RSBN1/Dpy-2/CEP530"/>
</dbReference>